<protein>
    <submittedName>
        <fullName evidence="2">PucR family transcriptional regulator</fullName>
    </submittedName>
</protein>
<comment type="caution">
    <text evidence="2">The sequence shown here is derived from an EMBL/GenBank/DDBJ whole genome shotgun (WGS) entry which is preliminary data.</text>
</comment>
<dbReference type="GeneID" id="97331809"/>
<keyword evidence="3" id="KW-1185">Reference proteome</keyword>
<evidence type="ECO:0000313" key="2">
    <source>
        <dbReference type="EMBL" id="MBG9354755.1"/>
    </source>
</evidence>
<dbReference type="InterPro" id="IPR042070">
    <property type="entry name" value="PucR_C-HTH_sf"/>
</dbReference>
<dbReference type="Proteomes" id="UP000615580">
    <property type="component" value="Unassembled WGS sequence"/>
</dbReference>
<accession>A0ABS0LDL3</accession>
<dbReference type="InterPro" id="IPR025736">
    <property type="entry name" value="PucR_C-HTH_dom"/>
</dbReference>
<organism evidence="2 3">
    <name type="scientific">Corynebacterium belfantii</name>
    <dbReference type="NCBI Taxonomy" id="2014537"/>
    <lineage>
        <taxon>Bacteria</taxon>
        <taxon>Bacillati</taxon>
        <taxon>Actinomycetota</taxon>
        <taxon>Actinomycetes</taxon>
        <taxon>Mycobacteriales</taxon>
        <taxon>Corynebacteriaceae</taxon>
        <taxon>Corynebacterium</taxon>
    </lineage>
</organism>
<gene>
    <name evidence="2" type="ORF">I4J41_09250</name>
</gene>
<dbReference type="EMBL" id="JADQUG010000040">
    <property type="protein sequence ID" value="MBG9354755.1"/>
    <property type="molecule type" value="Genomic_DNA"/>
</dbReference>
<reference evidence="2 3" key="1">
    <citation type="journal article" date="2020" name="J. Clin. Microbiol.">
        <title>Assessing the Genetic Diversity of Austrian Corynebacterium diphtheriae Clinical Isolates, 2011-2019.</title>
        <authorList>
            <person name="Schaeffer J."/>
            <person name="Huhulescu S."/>
            <person name="Stoeger A."/>
            <person name="Allerberger F."/>
            <person name="Ruppitsch W."/>
        </authorList>
    </citation>
    <scope>NUCLEOTIDE SEQUENCE [LARGE SCALE GENOMIC DNA]</scope>
    <source>
        <strain evidence="2 3">04-17</strain>
    </source>
</reference>
<sequence length="482" mass="51574">MSQKEDWLFLSDLVLEEPRLQPCAGTAEVRFAGLGSAHEGVGSGWLVFAEPAASARHTAHELADAAAVIVLADETVGRAQEDFGGVPVVLGAPGLTRVDVRRAVDKLWRRMPNHRAWQRMRANEQLSPALMAQRPESELLARAVELTGDVYLLLTRDGEVVASAGELPSRTVGRQLVRWPEGEGRLHAGRWTMAARLLVSDETDRASGGGVWLVRGNRSGREPDLDESACIALCELLVVVAVSKRNLERARLTDSTVLLTGLCDANANKEELEQALVRRGFSAEAGLHIFVAGTANDAYRPQIAQEATAVAARAGVPLLIGHVRGRTTVVSTESSALSDIARVLPGPVGISNAFKDVQGGALAWRQAVVAAVATQRRRVVDAHHLFFAQCTATETLAATAGFERLAQAVSALDAAIAGLKEGPAVFAAYEAEGFSVPRATKALGVHPNTVRNRLEELGTVVRFSEADLSLWALSERLAPRLC</sequence>
<evidence type="ECO:0000259" key="1">
    <source>
        <dbReference type="Pfam" id="PF13556"/>
    </source>
</evidence>
<dbReference type="Gene3D" id="1.10.10.2840">
    <property type="entry name" value="PucR C-terminal helix-turn-helix domain"/>
    <property type="match status" value="1"/>
</dbReference>
<dbReference type="RefSeq" id="WP_196978007.1">
    <property type="nucleotide sequence ID" value="NZ_CANNXG010000038.1"/>
</dbReference>
<name>A0ABS0LDL3_9CORY</name>
<feature type="domain" description="PucR C-terminal helix-turn-helix" evidence="1">
    <location>
        <begin position="427"/>
        <end position="460"/>
    </location>
</feature>
<evidence type="ECO:0000313" key="3">
    <source>
        <dbReference type="Proteomes" id="UP000615580"/>
    </source>
</evidence>
<proteinExistence type="predicted"/>
<dbReference type="Pfam" id="PF13556">
    <property type="entry name" value="HTH_30"/>
    <property type="match status" value="1"/>
</dbReference>